<evidence type="ECO:0000313" key="8">
    <source>
        <dbReference type="Proteomes" id="UP001472677"/>
    </source>
</evidence>
<gene>
    <name evidence="7" type="ORF">V6N12_059455</name>
</gene>
<evidence type="ECO:0000256" key="6">
    <source>
        <dbReference type="RuleBase" id="RU361177"/>
    </source>
</evidence>
<keyword evidence="5 6" id="KW-0560">Oxidoreductase</keyword>
<dbReference type="InterPro" id="IPR036188">
    <property type="entry name" value="FAD/NAD-bd_sf"/>
</dbReference>
<comment type="cofactor">
    <cofactor evidence="6">
        <name>FAD</name>
        <dbReference type="ChEBI" id="CHEBI:57692"/>
    </cofactor>
</comment>
<dbReference type="PANTHER" id="PTHR23023">
    <property type="entry name" value="DIMETHYLANILINE MONOOXYGENASE"/>
    <property type="match status" value="1"/>
</dbReference>
<sequence>MGRSYKVAVIGAGTAGLVTARELQREGHRVTVFEKADRVGGIWLYNPRVETDPLGLDPNREIVHSSLYKSLRVNVPRQTMSFLDYPFVEKGGDPRTFPGHEEVLRFLEDFARDFGLMELIRFGHEVVRVELFDEVTHQWVVETRTRETGSAWESKDEVFEAVVICNGNFTEPIVAEFPGRDIWPGLQVHSHNYRTPEPFENKVVVLIGNGPSAVDILKEISPLAKQVHQAVRTPSFQLIRGDIYDNAWQHSMIERAHKDGKVEFQDGTIVHADVIIHCTGYKYHYPFLKSNGIVTVDDNRVGPLYKHVFPPSLAPWLSFVGLNYRVVIFKVMELQAKWVAKVLSGTVELPSQEAMASSVEELYSKMEKTGLPKHHTHSLQNDEVEYVNWLAAQLNIELPKRWKEITLFSTILKGIFENGDKYRDTWDADKWIQEIDSSD</sequence>
<dbReference type="Pfam" id="PF00743">
    <property type="entry name" value="FMO-like"/>
    <property type="match status" value="2"/>
</dbReference>
<evidence type="ECO:0000256" key="3">
    <source>
        <dbReference type="ARBA" id="ARBA00022827"/>
    </source>
</evidence>
<dbReference type="PRINTS" id="PR00370">
    <property type="entry name" value="FMOXYGENASE"/>
</dbReference>
<dbReference type="Gene3D" id="3.50.50.60">
    <property type="entry name" value="FAD/NAD(P)-binding domain"/>
    <property type="match status" value="2"/>
</dbReference>
<dbReference type="EMBL" id="JBBPBM010000010">
    <property type="protein sequence ID" value="KAK8565909.1"/>
    <property type="molecule type" value="Genomic_DNA"/>
</dbReference>
<dbReference type="EC" id="1.-.-.-" evidence="6"/>
<evidence type="ECO:0000256" key="2">
    <source>
        <dbReference type="ARBA" id="ARBA00022630"/>
    </source>
</evidence>
<dbReference type="InterPro" id="IPR020946">
    <property type="entry name" value="Flavin_mOase-like"/>
</dbReference>
<dbReference type="Proteomes" id="UP001472677">
    <property type="component" value="Unassembled WGS sequence"/>
</dbReference>
<accession>A0ABR2EX76</accession>
<protein>
    <recommendedName>
        <fullName evidence="6">Flavin-containing monooxygenase</fullName>
        <ecNumber evidence="6">1.-.-.-</ecNumber>
    </recommendedName>
</protein>
<name>A0ABR2EX76_9ROSI</name>
<keyword evidence="2 6" id="KW-0285">Flavoprotein</keyword>
<keyword evidence="3 6" id="KW-0274">FAD</keyword>
<dbReference type="SUPFAM" id="SSF51905">
    <property type="entry name" value="FAD/NAD(P)-binding domain"/>
    <property type="match status" value="2"/>
</dbReference>
<comment type="caution">
    <text evidence="7">The sequence shown here is derived from an EMBL/GenBank/DDBJ whole genome shotgun (WGS) entry which is preliminary data.</text>
</comment>
<proteinExistence type="inferred from homology"/>
<evidence type="ECO:0000256" key="5">
    <source>
        <dbReference type="ARBA" id="ARBA00023002"/>
    </source>
</evidence>
<reference evidence="7 8" key="1">
    <citation type="journal article" date="2024" name="G3 (Bethesda)">
        <title>Genome assembly of Hibiscus sabdariffa L. provides insights into metabolisms of medicinal natural products.</title>
        <authorList>
            <person name="Kim T."/>
        </authorList>
    </citation>
    <scope>NUCLEOTIDE SEQUENCE [LARGE SCALE GENOMIC DNA]</scope>
    <source>
        <strain evidence="7">TK-2024</strain>
        <tissue evidence="7">Old leaves</tissue>
    </source>
</reference>
<evidence type="ECO:0000256" key="1">
    <source>
        <dbReference type="ARBA" id="ARBA00009183"/>
    </source>
</evidence>
<keyword evidence="6" id="KW-0503">Monooxygenase</keyword>
<evidence type="ECO:0000313" key="7">
    <source>
        <dbReference type="EMBL" id="KAK8565909.1"/>
    </source>
</evidence>
<keyword evidence="4" id="KW-0521">NADP</keyword>
<keyword evidence="8" id="KW-1185">Reference proteome</keyword>
<evidence type="ECO:0000256" key="4">
    <source>
        <dbReference type="ARBA" id="ARBA00022857"/>
    </source>
</evidence>
<comment type="similarity">
    <text evidence="1 6">Belongs to the FMO family.</text>
</comment>
<organism evidence="7 8">
    <name type="scientific">Hibiscus sabdariffa</name>
    <name type="common">roselle</name>
    <dbReference type="NCBI Taxonomy" id="183260"/>
    <lineage>
        <taxon>Eukaryota</taxon>
        <taxon>Viridiplantae</taxon>
        <taxon>Streptophyta</taxon>
        <taxon>Embryophyta</taxon>
        <taxon>Tracheophyta</taxon>
        <taxon>Spermatophyta</taxon>
        <taxon>Magnoliopsida</taxon>
        <taxon>eudicotyledons</taxon>
        <taxon>Gunneridae</taxon>
        <taxon>Pentapetalae</taxon>
        <taxon>rosids</taxon>
        <taxon>malvids</taxon>
        <taxon>Malvales</taxon>
        <taxon>Malvaceae</taxon>
        <taxon>Malvoideae</taxon>
        <taxon>Hibiscus</taxon>
    </lineage>
</organism>
<dbReference type="InterPro" id="IPR050346">
    <property type="entry name" value="FMO-like"/>
</dbReference>
<dbReference type="PIRSF" id="PIRSF000332">
    <property type="entry name" value="FMO"/>
    <property type="match status" value="1"/>
</dbReference>
<dbReference type="InterPro" id="IPR000960">
    <property type="entry name" value="Flavin_mOase"/>
</dbReference>